<evidence type="ECO:0000256" key="1">
    <source>
        <dbReference type="ARBA" id="ARBA00022737"/>
    </source>
</evidence>
<organism evidence="4">
    <name type="scientific">Salpingoeca rosetta (strain ATCC 50818 / BSB-021)</name>
    <dbReference type="NCBI Taxonomy" id="946362"/>
    <lineage>
        <taxon>Eukaryota</taxon>
        <taxon>Choanoflagellata</taxon>
        <taxon>Craspedida</taxon>
        <taxon>Salpingoecidae</taxon>
        <taxon>Salpingoeca</taxon>
    </lineage>
</organism>
<accession>F2UAI4</accession>
<dbReference type="KEGG" id="sre:PTSG_05095"/>
<proteinExistence type="predicted"/>
<feature type="compositionally biased region" description="Acidic residues" evidence="2">
    <location>
        <begin position="192"/>
        <end position="204"/>
    </location>
</feature>
<evidence type="ECO:0000313" key="4">
    <source>
        <dbReference type="Proteomes" id="UP000007799"/>
    </source>
</evidence>
<dbReference type="AlphaFoldDB" id="F2UAI4"/>
<dbReference type="PANTHER" id="PTHR22895">
    <property type="entry name" value="ARMADILLO REPEAT-CONTAINING PROTEIN 6"/>
    <property type="match status" value="1"/>
</dbReference>
<keyword evidence="1" id="KW-0677">Repeat</keyword>
<evidence type="ECO:0000313" key="3">
    <source>
        <dbReference type="EMBL" id="EGD73400.1"/>
    </source>
</evidence>
<keyword evidence="4" id="KW-1185">Reference proteome</keyword>
<feature type="compositionally biased region" description="Low complexity" evidence="2">
    <location>
        <begin position="221"/>
        <end position="236"/>
    </location>
</feature>
<dbReference type="RefSeq" id="XP_004993682.1">
    <property type="nucleotide sequence ID" value="XM_004993625.1"/>
</dbReference>
<sequence length="659" mass="70549">MADAFAFDSRPPASFISYCAKEAADEAHALRCGLLEYSPTSSVTLSPTRRNDPAAAARARDAIHSADLIIILGTTSFGTKTDAVFNTYEELQLIFKSKKSVVLLQMCPEFSFPATRCVFSLMPVRTLIWTCDRDPSPPEHLLYTITGLAQLAANTERSPHARTARRYDAGLGPSLGASTDTEEPPEAPIAVSDDEDGTQDDDDVSLATASAHDADDEGDAGSKVARVASSSARLGSMASMRGSHSEPMHARTAVLTPPPTPIAAVATLPSTSSDTRLDRANARQDIHAAVRAIHESVQNPLALVNALQALATCIRRNAARTVPYLTTDYPTIDVITAVMLVHPGRRLLQRLGCFILKHVAAFYCGDVVYSTTATVDAALLDLSGILHKVMLDFPAVAVAAMLEFPGDPKLQKYACQLLDVLVRAHAELRTCVVHTGGLPAVVVAMERHPRRSGIQHAGCKVVAELTRRGTVSALDVIQAGGLDAVRDAVWNHVDDAAVVTTASECMATLVAAARDEDDDDDDDDDVDSDIGSEIEVENDTWLSPAYATVVPRWARTAALALLEALQLHRRSADVNEHGLRALACLMPHACRVQRDLELRMARRGGERSAHGPHDVSSAAGTDVIDSRACGVASAALFNFPSSEALHHLAHRVIACCHRA</sequence>
<dbReference type="EMBL" id="GL832966">
    <property type="protein sequence ID" value="EGD73400.1"/>
    <property type="molecule type" value="Genomic_DNA"/>
</dbReference>
<dbReference type="PANTHER" id="PTHR22895:SF0">
    <property type="entry name" value="ARMADILLO REPEAT-CONTAINING PROTEIN 6"/>
    <property type="match status" value="1"/>
</dbReference>
<evidence type="ECO:0000256" key="2">
    <source>
        <dbReference type="SAM" id="MobiDB-lite"/>
    </source>
</evidence>
<dbReference type="GeneID" id="16074259"/>
<dbReference type="Proteomes" id="UP000007799">
    <property type="component" value="Unassembled WGS sequence"/>
</dbReference>
<dbReference type="InParanoid" id="F2UAI4"/>
<dbReference type="InterPro" id="IPR016024">
    <property type="entry name" value="ARM-type_fold"/>
</dbReference>
<name>F2UAI4_SALR5</name>
<dbReference type="Gene3D" id="1.25.10.10">
    <property type="entry name" value="Leucine-rich Repeat Variant"/>
    <property type="match status" value="1"/>
</dbReference>
<protein>
    <submittedName>
        <fullName evidence="3">Uncharacterized protein</fullName>
    </submittedName>
</protein>
<feature type="region of interest" description="Disordered" evidence="2">
    <location>
        <begin position="154"/>
        <end position="244"/>
    </location>
</feature>
<dbReference type="SUPFAM" id="SSF48371">
    <property type="entry name" value="ARM repeat"/>
    <property type="match status" value="1"/>
</dbReference>
<dbReference type="InterPro" id="IPR011989">
    <property type="entry name" value="ARM-like"/>
</dbReference>
<reference evidence="3" key="1">
    <citation type="submission" date="2009-08" db="EMBL/GenBank/DDBJ databases">
        <title>Annotation of Salpingoeca rosetta.</title>
        <authorList>
            <consortium name="The Broad Institute Genome Sequencing Platform"/>
            <person name="Russ C."/>
            <person name="Cuomo C."/>
            <person name="Burger G."/>
            <person name="Gray M.W."/>
            <person name="Holland P.W.H."/>
            <person name="King N."/>
            <person name="Lang F.B.F."/>
            <person name="Roger A.J."/>
            <person name="Ruiz-Trillo I."/>
            <person name="Young S.K."/>
            <person name="Zeng Q."/>
            <person name="Gargeya S."/>
            <person name="Alvarado L."/>
            <person name="Berlin A."/>
            <person name="Chapman S.B."/>
            <person name="Chen Z."/>
            <person name="Freedman E."/>
            <person name="Gellesch M."/>
            <person name="Goldberg J."/>
            <person name="Griggs A."/>
            <person name="Gujja S."/>
            <person name="Heilman E."/>
            <person name="Heiman D."/>
            <person name="Howarth C."/>
            <person name="Mehta T."/>
            <person name="Neiman D."/>
            <person name="Pearson M."/>
            <person name="Roberts A."/>
            <person name="Saif S."/>
            <person name="Shea T."/>
            <person name="Shenoy N."/>
            <person name="Sisk P."/>
            <person name="Stolte C."/>
            <person name="Sykes S."/>
            <person name="White J."/>
            <person name="Yandava C."/>
            <person name="Haas B."/>
            <person name="Nusbaum C."/>
            <person name="Birren B."/>
        </authorList>
    </citation>
    <scope>NUCLEOTIDE SEQUENCE [LARGE SCALE GENOMIC DNA]</scope>
    <source>
        <strain evidence="3">ATCC 50818</strain>
    </source>
</reference>
<gene>
    <name evidence="3" type="ORF">PTSG_05095</name>
</gene>